<dbReference type="Gene3D" id="3.30.420.40">
    <property type="match status" value="2"/>
</dbReference>
<accession>A0ABT3GZ31</accession>
<protein>
    <submittedName>
        <fullName evidence="1">ROK family protein</fullName>
    </submittedName>
</protein>
<dbReference type="EMBL" id="JAPDFL010000001">
    <property type="protein sequence ID" value="MCW1932730.1"/>
    <property type="molecule type" value="Genomic_DNA"/>
</dbReference>
<dbReference type="SUPFAM" id="SSF53067">
    <property type="entry name" value="Actin-like ATPase domain"/>
    <property type="match status" value="1"/>
</dbReference>
<dbReference type="Proteomes" id="UP001208938">
    <property type="component" value="Unassembled WGS sequence"/>
</dbReference>
<proteinExistence type="predicted"/>
<sequence length="383" mass="40590">MNTSHATNAVSMRQSNGRLLLTLLRRHGPQPGAALARLSGLSAQTASVILRDLEAEALLTRGEPQRGRVGQPSVPMALNPDGAFFLGLKIGRRSNEMLLVDFTGQIRGRRLRRHDWPTPDAALRFGQLAVDELMAQLPAALQPRLAGLGIACPFRLWDWPGGSEQAMEAWRTADLRHEFSALLPYPVFLENDASAACEAELVFGRTALPADIAYAYVGFFAGGGLALDGRLRSGPQGNAGALGSLSVLDRAGQPRQLIDLASTVGLEKRLQDHGLSPDLLWASPDAWDVPEALVADWLAEAAQGLAQVALTATALLDIDAMVIDGWMPAPLRTRLLAATGAALKALPAPGITAPRLIEGTLGPDARALGAAALPLAARFLSET</sequence>
<dbReference type="PANTHER" id="PTHR18964">
    <property type="entry name" value="ROK (REPRESSOR, ORF, KINASE) FAMILY"/>
    <property type="match status" value="1"/>
</dbReference>
<reference evidence="1 2" key="1">
    <citation type="submission" date="2022-10" db="EMBL/GenBank/DDBJ databases">
        <title>Pararhodobacter sp. nov., isolated from marine algae.</title>
        <authorList>
            <person name="Choi B.J."/>
            <person name="Kim J.M."/>
            <person name="Lee J.K."/>
            <person name="Choi D.G."/>
            <person name="Jeon C.O."/>
        </authorList>
    </citation>
    <scope>NUCLEOTIDE SEQUENCE [LARGE SCALE GENOMIC DNA]</scope>
    <source>
        <strain evidence="1 2">ZQ420</strain>
    </source>
</reference>
<evidence type="ECO:0000313" key="1">
    <source>
        <dbReference type="EMBL" id="MCW1932730.1"/>
    </source>
</evidence>
<dbReference type="Gene3D" id="1.10.10.10">
    <property type="entry name" value="Winged helix-like DNA-binding domain superfamily/Winged helix DNA-binding domain"/>
    <property type="match status" value="1"/>
</dbReference>
<dbReference type="Pfam" id="PF00480">
    <property type="entry name" value="ROK"/>
    <property type="match status" value="1"/>
</dbReference>
<dbReference type="RefSeq" id="WP_264505708.1">
    <property type="nucleotide sequence ID" value="NZ_JAPDFL010000001.1"/>
</dbReference>
<comment type="caution">
    <text evidence="1">The sequence shown here is derived from an EMBL/GenBank/DDBJ whole genome shotgun (WGS) entry which is preliminary data.</text>
</comment>
<dbReference type="InterPro" id="IPR000600">
    <property type="entry name" value="ROK"/>
</dbReference>
<dbReference type="InterPro" id="IPR043129">
    <property type="entry name" value="ATPase_NBD"/>
</dbReference>
<dbReference type="InterPro" id="IPR036388">
    <property type="entry name" value="WH-like_DNA-bd_sf"/>
</dbReference>
<name>A0ABT3GZ31_9RHOB</name>
<dbReference type="SUPFAM" id="SSF46785">
    <property type="entry name" value="Winged helix' DNA-binding domain"/>
    <property type="match status" value="1"/>
</dbReference>
<gene>
    <name evidence="1" type="ORF">OKW52_10800</name>
</gene>
<organism evidence="1 2">
    <name type="scientific">Pararhodobacter zhoushanensis</name>
    <dbReference type="NCBI Taxonomy" id="2479545"/>
    <lineage>
        <taxon>Bacteria</taxon>
        <taxon>Pseudomonadati</taxon>
        <taxon>Pseudomonadota</taxon>
        <taxon>Alphaproteobacteria</taxon>
        <taxon>Rhodobacterales</taxon>
        <taxon>Paracoccaceae</taxon>
        <taxon>Pararhodobacter</taxon>
    </lineage>
</organism>
<keyword evidence="2" id="KW-1185">Reference proteome</keyword>
<evidence type="ECO:0000313" key="2">
    <source>
        <dbReference type="Proteomes" id="UP001208938"/>
    </source>
</evidence>
<dbReference type="CDD" id="cd23763">
    <property type="entry name" value="ASKHA_ATPase_ROK"/>
    <property type="match status" value="1"/>
</dbReference>
<dbReference type="InterPro" id="IPR036390">
    <property type="entry name" value="WH_DNA-bd_sf"/>
</dbReference>
<dbReference type="PANTHER" id="PTHR18964:SF169">
    <property type="entry name" value="N-ACETYLMANNOSAMINE KINASE"/>
    <property type="match status" value="1"/>
</dbReference>